<comment type="caution">
    <text evidence="6">The sequence shown here is derived from an EMBL/GenBank/DDBJ whole genome shotgun (WGS) entry which is preliminary data.</text>
</comment>
<reference evidence="6 7" key="1">
    <citation type="submission" date="2019-03" db="EMBL/GenBank/DDBJ databases">
        <title>Genomic Encyclopedia of Type Strains, Phase IV (KMG-IV): sequencing the most valuable type-strain genomes for metagenomic binning, comparative biology and taxonomic classification.</title>
        <authorList>
            <person name="Goeker M."/>
        </authorList>
    </citation>
    <scope>NUCLEOTIDE SEQUENCE [LARGE SCALE GENOMIC DNA]</scope>
    <source>
        <strain evidence="6 7">DSM 2132</strain>
    </source>
</reference>
<dbReference type="InterPro" id="IPR029063">
    <property type="entry name" value="SAM-dependent_MTases_sf"/>
</dbReference>
<dbReference type="InterPro" id="IPR008854">
    <property type="entry name" value="TPMT"/>
</dbReference>
<evidence type="ECO:0000256" key="4">
    <source>
        <dbReference type="ARBA" id="ARBA00022691"/>
    </source>
</evidence>
<dbReference type="Gene3D" id="3.40.50.150">
    <property type="entry name" value="Vaccinia Virus protein VP39"/>
    <property type="match status" value="1"/>
</dbReference>
<dbReference type="CDD" id="cd02440">
    <property type="entry name" value="AdoMet_MTases"/>
    <property type="match status" value="1"/>
</dbReference>
<accession>A0A4R2PCS4</accession>
<dbReference type="PROSITE" id="PS51585">
    <property type="entry name" value="SAM_MT_TPMT"/>
    <property type="match status" value="1"/>
</dbReference>
<evidence type="ECO:0000256" key="2">
    <source>
        <dbReference type="ARBA" id="ARBA00022603"/>
    </source>
</evidence>
<gene>
    <name evidence="6" type="ORF">EV659_10889</name>
</gene>
<organism evidence="6 7">
    <name type="scientific">Rhodothalassium salexigens DSM 2132</name>
    <dbReference type="NCBI Taxonomy" id="1188247"/>
    <lineage>
        <taxon>Bacteria</taxon>
        <taxon>Pseudomonadati</taxon>
        <taxon>Pseudomonadota</taxon>
        <taxon>Alphaproteobacteria</taxon>
        <taxon>Rhodothalassiales</taxon>
        <taxon>Rhodothalassiaceae</taxon>
        <taxon>Rhodothalassium</taxon>
    </lineage>
</organism>
<dbReference type="SUPFAM" id="SSF53335">
    <property type="entry name" value="S-adenosyl-L-methionine-dependent methyltransferases"/>
    <property type="match status" value="1"/>
</dbReference>
<dbReference type="AlphaFoldDB" id="A0A4R2PCS4"/>
<dbReference type="GO" id="GO:0008757">
    <property type="term" value="F:S-adenosylmethionine-dependent methyltransferase activity"/>
    <property type="evidence" value="ECO:0007669"/>
    <property type="project" value="InterPro"/>
</dbReference>
<feature type="region of interest" description="Disordered" evidence="5">
    <location>
        <begin position="1"/>
        <end position="20"/>
    </location>
</feature>
<keyword evidence="3 6" id="KW-0808">Transferase</keyword>
<dbReference type="GO" id="GO:0032259">
    <property type="term" value="P:methylation"/>
    <property type="evidence" value="ECO:0007669"/>
    <property type="project" value="UniProtKB-KW"/>
</dbReference>
<keyword evidence="1" id="KW-0597">Phosphoprotein</keyword>
<keyword evidence="2 6" id="KW-0489">Methyltransferase</keyword>
<keyword evidence="7" id="KW-1185">Reference proteome</keyword>
<dbReference type="PANTHER" id="PTHR32183">
    <property type="match status" value="1"/>
</dbReference>
<evidence type="ECO:0000256" key="5">
    <source>
        <dbReference type="SAM" id="MobiDB-lite"/>
    </source>
</evidence>
<sequence length="218" mass="23675">MTSHDNDPTAPTGHAAGGSPSLACDWDARYRAGDAPWESDTVNPAFETWRAGGLFSDLDHVLIPGAGRSPEVLALARAGVRVTAVDRSDTALAGLQDTLDRARAEAPLAATHLVEADLLAWHPADPVDAIYEQTCLCALPPATWAVYADRLHQWLRPGGRLFALFMQTGQDGGPPWHCDLNLMGTLFPAARWSWDPVAPITVSRRADRTERGHILDRR</sequence>
<proteinExistence type="predicted"/>
<keyword evidence="4" id="KW-0949">S-adenosyl-L-methionine</keyword>
<protein>
    <submittedName>
        <fullName evidence="6">Thiopurine S-methyltransferase</fullName>
    </submittedName>
</protein>
<evidence type="ECO:0000256" key="3">
    <source>
        <dbReference type="ARBA" id="ARBA00022679"/>
    </source>
</evidence>
<evidence type="ECO:0000313" key="7">
    <source>
        <dbReference type="Proteomes" id="UP000295399"/>
    </source>
</evidence>
<evidence type="ECO:0000256" key="1">
    <source>
        <dbReference type="ARBA" id="ARBA00022553"/>
    </source>
</evidence>
<name>A0A4R2PCS4_RHOSA</name>
<evidence type="ECO:0000313" key="6">
    <source>
        <dbReference type="EMBL" id="TCP32990.1"/>
    </source>
</evidence>
<dbReference type="RefSeq" id="WP_200287503.1">
    <property type="nucleotide sequence ID" value="NZ_JACIGF010000008.1"/>
</dbReference>
<dbReference type="PANTHER" id="PTHR32183:SF6">
    <property type="entry name" value="CYSTEINE SULFINATE DESULFINASE_CYSTEINE DESULFURASE AND RELATED ENZYMES"/>
    <property type="match status" value="1"/>
</dbReference>
<dbReference type="Proteomes" id="UP000295399">
    <property type="component" value="Unassembled WGS sequence"/>
</dbReference>
<dbReference type="InParanoid" id="A0A4R2PCS4"/>
<dbReference type="Pfam" id="PF05724">
    <property type="entry name" value="TPMT"/>
    <property type="match status" value="1"/>
</dbReference>
<dbReference type="EMBL" id="SLXO01000008">
    <property type="protein sequence ID" value="TCP32990.1"/>
    <property type="molecule type" value="Genomic_DNA"/>
</dbReference>